<dbReference type="Proteomes" id="UP001603857">
    <property type="component" value="Unassembled WGS sequence"/>
</dbReference>
<accession>A0ABD1NIM0</accession>
<comment type="caution">
    <text evidence="1">The sequence shown here is derived from an EMBL/GenBank/DDBJ whole genome shotgun (WGS) entry which is preliminary data.</text>
</comment>
<proteinExistence type="predicted"/>
<evidence type="ECO:0000313" key="1">
    <source>
        <dbReference type="EMBL" id="KAL2347693.1"/>
    </source>
</evidence>
<dbReference type="EMBL" id="JBGMDY010000001">
    <property type="protein sequence ID" value="KAL2347693.1"/>
    <property type="molecule type" value="Genomic_DNA"/>
</dbReference>
<dbReference type="AlphaFoldDB" id="A0ABD1NIM0"/>
<protein>
    <submittedName>
        <fullName evidence="1">Uncharacterized protein</fullName>
    </submittedName>
</protein>
<name>A0ABD1NIM0_9FABA</name>
<gene>
    <name evidence="1" type="ORF">Fmac_001693</name>
</gene>
<organism evidence="1 2">
    <name type="scientific">Flemingia macrophylla</name>
    <dbReference type="NCBI Taxonomy" id="520843"/>
    <lineage>
        <taxon>Eukaryota</taxon>
        <taxon>Viridiplantae</taxon>
        <taxon>Streptophyta</taxon>
        <taxon>Embryophyta</taxon>
        <taxon>Tracheophyta</taxon>
        <taxon>Spermatophyta</taxon>
        <taxon>Magnoliopsida</taxon>
        <taxon>eudicotyledons</taxon>
        <taxon>Gunneridae</taxon>
        <taxon>Pentapetalae</taxon>
        <taxon>rosids</taxon>
        <taxon>fabids</taxon>
        <taxon>Fabales</taxon>
        <taxon>Fabaceae</taxon>
        <taxon>Papilionoideae</taxon>
        <taxon>50 kb inversion clade</taxon>
        <taxon>NPAAA clade</taxon>
        <taxon>indigoferoid/millettioid clade</taxon>
        <taxon>Phaseoleae</taxon>
        <taxon>Flemingia</taxon>
    </lineage>
</organism>
<reference evidence="1 2" key="1">
    <citation type="submission" date="2024-08" db="EMBL/GenBank/DDBJ databases">
        <title>Insights into the chromosomal genome structure of Flemingia macrophylla.</title>
        <authorList>
            <person name="Ding Y."/>
            <person name="Zhao Y."/>
            <person name="Bi W."/>
            <person name="Wu M."/>
            <person name="Zhao G."/>
            <person name="Gong Y."/>
            <person name="Li W."/>
            <person name="Zhang P."/>
        </authorList>
    </citation>
    <scope>NUCLEOTIDE SEQUENCE [LARGE SCALE GENOMIC DNA]</scope>
    <source>
        <strain evidence="1">DYQJB</strain>
        <tissue evidence="1">Leaf</tissue>
    </source>
</reference>
<sequence>MTCDDTVLAVCKVSGLGVFADLLDLSVSSSMHTKENTVSTLLNLVRCDDEDVVVNVRDSGSSKGRSKATELLRLLLGVSNEILL</sequence>
<evidence type="ECO:0000313" key="2">
    <source>
        <dbReference type="Proteomes" id="UP001603857"/>
    </source>
</evidence>
<keyword evidence="2" id="KW-1185">Reference proteome</keyword>